<dbReference type="PROSITE" id="PS50994">
    <property type="entry name" value="INTEGRASE"/>
    <property type="match status" value="1"/>
</dbReference>
<name>H3H803_PHYRM</name>
<dbReference type="GO" id="GO:0003676">
    <property type="term" value="F:nucleic acid binding"/>
    <property type="evidence" value="ECO:0007669"/>
    <property type="project" value="InterPro"/>
</dbReference>
<feature type="compositionally biased region" description="Polar residues" evidence="1">
    <location>
        <begin position="310"/>
        <end position="325"/>
    </location>
</feature>
<evidence type="ECO:0000313" key="3">
    <source>
        <dbReference type="EnsemblProtists" id="Phyra86896"/>
    </source>
</evidence>
<dbReference type="Gene3D" id="3.30.420.10">
    <property type="entry name" value="Ribonuclease H-like superfamily/Ribonuclease H"/>
    <property type="match status" value="1"/>
</dbReference>
<feature type="region of interest" description="Disordered" evidence="1">
    <location>
        <begin position="142"/>
        <end position="161"/>
    </location>
</feature>
<reference evidence="4" key="1">
    <citation type="journal article" date="2006" name="Science">
        <title>Phytophthora genome sequences uncover evolutionary origins and mechanisms of pathogenesis.</title>
        <authorList>
            <person name="Tyler B.M."/>
            <person name="Tripathy S."/>
            <person name="Zhang X."/>
            <person name="Dehal P."/>
            <person name="Jiang R.H."/>
            <person name="Aerts A."/>
            <person name="Arredondo F.D."/>
            <person name="Baxter L."/>
            <person name="Bensasson D."/>
            <person name="Beynon J.L."/>
            <person name="Chapman J."/>
            <person name="Damasceno C.M."/>
            <person name="Dorrance A.E."/>
            <person name="Dou D."/>
            <person name="Dickerman A.W."/>
            <person name="Dubchak I.L."/>
            <person name="Garbelotto M."/>
            <person name="Gijzen M."/>
            <person name="Gordon S.G."/>
            <person name="Govers F."/>
            <person name="Grunwald N.J."/>
            <person name="Huang W."/>
            <person name="Ivors K.L."/>
            <person name="Jones R.W."/>
            <person name="Kamoun S."/>
            <person name="Krampis K."/>
            <person name="Lamour K.H."/>
            <person name="Lee M.K."/>
            <person name="McDonald W.H."/>
            <person name="Medina M."/>
            <person name="Meijer H.J."/>
            <person name="Nordberg E.K."/>
            <person name="Maclean D.J."/>
            <person name="Ospina-Giraldo M.D."/>
            <person name="Morris P.F."/>
            <person name="Phuntumart V."/>
            <person name="Putnam N.H."/>
            <person name="Rash S."/>
            <person name="Rose J.K."/>
            <person name="Sakihama Y."/>
            <person name="Salamov A.A."/>
            <person name="Savidor A."/>
            <person name="Scheuring C.F."/>
            <person name="Smith B.M."/>
            <person name="Sobral B.W."/>
            <person name="Terry A."/>
            <person name="Torto-Alalibo T.A."/>
            <person name="Win J."/>
            <person name="Xu Z."/>
            <person name="Zhang H."/>
            <person name="Grigoriev I.V."/>
            <person name="Rokhsar D.S."/>
            <person name="Boore J.L."/>
        </authorList>
    </citation>
    <scope>NUCLEOTIDE SEQUENCE [LARGE SCALE GENOMIC DNA]</scope>
    <source>
        <strain evidence="4">Pr102</strain>
    </source>
</reference>
<feature type="domain" description="Integrase catalytic" evidence="2">
    <location>
        <begin position="484"/>
        <end position="659"/>
    </location>
</feature>
<feature type="compositionally biased region" description="Basic and acidic residues" evidence="1">
    <location>
        <begin position="196"/>
        <end position="212"/>
    </location>
</feature>
<dbReference type="InterPro" id="IPR001584">
    <property type="entry name" value="Integrase_cat-core"/>
</dbReference>
<feature type="region of interest" description="Disordered" evidence="1">
    <location>
        <begin position="171"/>
        <end position="264"/>
    </location>
</feature>
<sequence>MTRPELAGRLHRWSLTLQEYEFEILYRPGSTNVVADALSRAPAVVLAATGRKIPRRRTKWAARAAEVTETEGKTEDDDPVRMQTVNEDEGRMETDKLATLGAVAANHLARVNAMATDPLAAANALQTDQTAVMVGVNSPTGTLVPGKDERTQWTGGRAGTDWPLTRAAKRRMEAEAVTQEARSGVGRSTEPTSTNDRNDKVVAADMYAKDTDTAYPGEKPATARGADATSKSSLPDAQQGKSSGDALDSTVLSGDGERQPRTVRAATTMTTATTDGARRIGRHVTWATPEQAVLSPNSHTVVESNLARAETTQATSSNERLTNRQPSKRLTGDAMATQQRPATRRTPAGRRTTATSTTTANSRLDLDDEETVLPEGTLQLSDEEIVAAQKSSRLVQKLEAMGSYQGLKVERDYGLVIVHTKDGRRVVLPPALWAVVFKEMHGSVWAGHLRGPHTYGRVAQLYWWPGLQREVNQWVRGCQECGSRKARPREVIPPLRSIRGGDVGDRWALDVAGPFPVADGGDRYVVAAVEYVTRYAVAQCVTRHTAESVATFLMQEVVLKFGAFREILTDGAPELTGKTIEQLVLMLQANQINPVPYRPQMIGLVERFHRSWKDCVALYMANERQNDWNLWVKFAVYAYNSARHSTVALSPNELMMGRRLRSPNDLLRRLEITEAGELTEYHEKLLAAMAKSHECAAKAMRKEQRRQARYYNRRVKQTREFSPGDRVWVYHPPRGPKATKFVHQWMGPMRVVESSGYENFLLRREDKSGVPETIIAHVSFLVSYHSPTQLLQRTARDIEAQLEYENQVDEQQNEPTNRALVRAATASSNAATAGRREKRRRGTVANTNGDGRSDARLVEGRRRRRRNVAGQYVLEYEMLPTGSERNGGATDERQWVSVDEYERLFQSGRVVEDSTVGEGV</sequence>
<dbReference type="Pfam" id="PF17921">
    <property type="entry name" value="Integrase_H2C2"/>
    <property type="match status" value="1"/>
</dbReference>
<dbReference type="PANTHER" id="PTHR37984">
    <property type="entry name" value="PROTEIN CBG26694"/>
    <property type="match status" value="1"/>
</dbReference>
<organism evidence="3 4">
    <name type="scientific">Phytophthora ramorum</name>
    <name type="common">Sudden oak death agent</name>
    <dbReference type="NCBI Taxonomy" id="164328"/>
    <lineage>
        <taxon>Eukaryota</taxon>
        <taxon>Sar</taxon>
        <taxon>Stramenopiles</taxon>
        <taxon>Oomycota</taxon>
        <taxon>Peronosporomycetes</taxon>
        <taxon>Peronosporales</taxon>
        <taxon>Peronosporaceae</taxon>
        <taxon>Phytophthora</taxon>
    </lineage>
</organism>
<protein>
    <recommendedName>
        <fullName evidence="2">Integrase catalytic domain-containing protein</fullName>
    </recommendedName>
</protein>
<dbReference type="EnsemblProtists" id="Phyra86896">
    <property type="protein sequence ID" value="Phyra86896"/>
    <property type="gene ID" value="Phyra86896"/>
</dbReference>
<dbReference type="GO" id="GO:0015074">
    <property type="term" value="P:DNA integration"/>
    <property type="evidence" value="ECO:0007669"/>
    <property type="project" value="InterPro"/>
</dbReference>
<dbReference type="InParanoid" id="H3H803"/>
<dbReference type="PANTHER" id="PTHR37984:SF5">
    <property type="entry name" value="PROTEIN NYNRIN-LIKE"/>
    <property type="match status" value="1"/>
</dbReference>
<dbReference type="Gene3D" id="1.10.340.70">
    <property type="match status" value="1"/>
</dbReference>
<dbReference type="SUPFAM" id="SSF53098">
    <property type="entry name" value="Ribonuclease H-like"/>
    <property type="match status" value="1"/>
</dbReference>
<proteinExistence type="predicted"/>
<dbReference type="HOGENOM" id="CLU_014441_0_0_1"/>
<feature type="compositionally biased region" description="Low complexity" evidence="1">
    <location>
        <begin position="823"/>
        <end position="833"/>
    </location>
</feature>
<dbReference type="InterPro" id="IPR050951">
    <property type="entry name" value="Retrovirus_Pol_polyprotein"/>
</dbReference>
<dbReference type="Proteomes" id="UP000005238">
    <property type="component" value="Unassembled WGS sequence"/>
</dbReference>
<keyword evidence="4" id="KW-1185">Reference proteome</keyword>
<feature type="compositionally biased region" description="Polar residues" evidence="1">
    <location>
        <begin position="229"/>
        <end position="242"/>
    </location>
</feature>
<evidence type="ECO:0000256" key="1">
    <source>
        <dbReference type="SAM" id="MobiDB-lite"/>
    </source>
</evidence>
<dbReference type="VEuPathDB" id="FungiDB:KRP22_4748"/>
<feature type="region of interest" description="Disordered" evidence="1">
    <location>
        <begin position="823"/>
        <end position="861"/>
    </location>
</feature>
<reference evidence="3" key="2">
    <citation type="submission" date="2015-06" db="UniProtKB">
        <authorList>
            <consortium name="EnsemblProtists"/>
        </authorList>
    </citation>
    <scope>IDENTIFICATION</scope>
    <source>
        <strain evidence="3">Pr102</strain>
    </source>
</reference>
<dbReference type="AlphaFoldDB" id="H3H803"/>
<dbReference type="eggNOG" id="KOG0017">
    <property type="taxonomic scope" value="Eukaryota"/>
</dbReference>
<dbReference type="InterPro" id="IPR012337">
    <property type="entry name" value="RNaseH-like_sf"/>
</dbReference>
<feature type="region of interest" description="Disordered" evidence="1">
    <location>
        <begin position="308"/>
        <end position="363"/>
    </location>
</feature>
<evidence type="ECO:0000259" key="2">
    <source>
        <dbReference type="PROSITE" id="PS50994"/>
    </source>
</evidence>
<feature type="compositionally biased region" description="Basic and acidic residues" evidence="1">
    <location>
        <begin position="851"/>
        <end position="860"/>
    </location>
</feature>
<dbReference type="EMBL" id="DS567249">
    <property type="status" value="NOT_ANNOTATED_CDS"/>
    <property type="molecule type" value="Genomic_DNA"/>
</dbReference>
<dbReference type="InterPro" id="IPR041588">
    <property type="entry name" value="Integrase_H2C2"/>
</dbReference>
<evidence type="ECO:0000313" key="4">
    <source>
        <dbReference type="Proteomes" id="UP000005238"/>
    </source>
</evidence>
<dbReference type="VEuPathDB" id="FungiDB:KRP23_761"/>
<feature type="compositionally biased region" description="Low complexity" evidence="1">
    <location>
        <begin position="340"/>
        <end position="363"/>
    </location>
</feature>
<accession>H3H803</accession>
<dbReference type="InterPro" id="IPR036397">
    <property type="entry name" value="RNaseH_sf"/>
</dbReference>